<feature type="compositionally biased region" description="Low complexity" evidence="1">
    <location>
        <begin position="29"/>
        <end position="45"/>
    </location>
</feature>
<dbReference type="EMBL" id="FOGI01000006">
    <property type="protein sequence ID" value="SER91496.1"/>
    <property type="molecule type" value="Genomic_DNA"/>
</dbReference>
<evidence type="ECO:0000256" key="1">
    <source>
        <dbReference type="SAM" id="MobiDB-lite"/>
    </source>
</evidence>
<dbReference type="Proteomes" id="UP000199051">
    <property type="component" value="Unassembled WGS sequence"/>
</dbReference>
<organism evidence="3 4">
    <name type="scientific">Actinokineospora terrae</name>
    <dbReference type="NCBI Taxonomy" id="155974"/>
    <lineage>
        <taxon>Bacteria</taxon>
        <taxon>Bacillati</taxon>
        <taxon>Actinomycetota</taxon>
        <taxon>Actinomycetes</taxon>
        <taxon>Pseudonocardiales</taxon>
        <taxon>Pseudonocardiaceae</taxon>
        <taxon>Actinokineospora</taxon>
    </lineage>
</organism>
<evidence type="ECO:0000259" key="2">
    <source>
        <dbReference type="SMART" id="SM00900"/>
    </source>
</evidence>
<dbReference type="SMART" id="SM00900">
    <property type="entry name" value="FMN_bind"/>
    <property type="match status" value="1"/>
</dbReference>
<accession>A0A1H9T300</accession>
<dbReference type="InterPro" id="IPR007329">
    <property type="entry name" value="FMN-bd"/>
</dbReference>
<sequence>MTVVVLLFGYHTSTSGAQSSAKSAEVRQTTGSGTTAGGDTVTGDAADTRWGPVQVRLTVSSGKITAVDVVEYPDSNGKDKQINARALPILVQETLEAQSADIDMVSGATVTSDGYLQSLQSALDGAGL</sequence>
<name>A0A1H9T300_9PSEU</name>
<dbReference type="Gene3D" id="3.90.1010.20">
    <property type="match status" value="1"/>
</dbReference>
<feature type="compositionally biased region" description="Polar residues" evidence="1">
    <location>
        <begin position="15"/>
        <end position="28"/>
    </location>
</feature>
<proteinExistence type="predicted"/>
<reference evidence="4" key="1">
    <citation type="submission" date="2016-10" db="EMBL/GenBank/DDBJ databases">
        <authorList>
            <person name="Varghese N."/>
            <person name="Submissions S."/>
        </authorList>
    </citation>
    <scope>NUCLEOTIDE SEQUENCE [LARGE SCALE GENOMIC DNA]</scope>
    <source>
        <strain evidence="4">DSM 44260</strain>
    </source>
</reference>
<dbReference type="GO" id="GO:0016020">
    <property type="term" value="C:membrane"/>
    <property type="evidence" value="ECO:0007669"/>
    <property type="project" value="InterPro"/>
</dbReference>
<dbReference type="AlphaFoldDB" id="A0A1H9T300"/>
<feature type="region of interest" description="Disordered" evidence="1">
    <location>
        <begin position="15"/>
        <end position="47"/>
    </location>
</feature>
<dbReference type="STRING" id="155974.SAMN04487818_10644"/>
<evidence type="ECO:0000313" key="4">
    <source>
        <dbReference type="Proteomes" id="UP000199051"/>
    </source>
</evidence>
<evidence type="ECO:0000313" key="3">
    <source>
        <dbReference type="EMBL" id="SER91496.1"/>
    </source>
</evidence>
<dbReference type="GO" id="GO:0010181">
    <property type="term" value="F:FMN binding"/>
    <property type="evidence" value="ECO:0007669"/>
    <property type="project" value="InterPro"/>
</dbReference>
<protein>
    <submittedName>
        <fullName evidence="3">Uncharacterized protein, contains FMN-binding domain</fullName>
    </submittedName>
</protein>
<feature type="domain" description="FMN-binding" evidence="2">
    <location>
        <begin position="48"/>
        <end position="126"/>
    </location>
</feature>
<dbReference type="Pfam" id="PF04205">
    <property type="entry name" value="FMN_bind"/>
    <property type="match status" value="1"/>
</dbReference>
<gene>
    <name evidence="3" type="ORF">SAMN04487818_10644</name>
</gene>
<keyword evidence="4" id="KW-1185">Reference proteome</keyword>